<gene>
    <name evidence="2" type="ORF">AYBTSS11_LOCUS13605</name>
</gene>
<dbReference type="SUPFAM" id="SSF53756">
    <property type="entry name" value="UDP-Glycosyltransferase/glycogen phosphorylase"/>
    <property type="match status" value="1"/>
</dbReference>
<accession>A0AA86SGN6</accession>
<dbReference type="Proteomes" id="UP001189624">
    <property type="component" value="Chromosome 4"/>
</dbReference>
<name>A0AA86SGN6_9FABA</name>
<evidence type="ECO:0000256" key="1">
    <source>
        <dbReference type="ARBA" id="ARBA00009995"/>
    </source>
</evidence>
<dbReference type="Gene3D" id="3.40.50.2000">
    <property type="entry name" value="Glycogen Phosphorylase B"/>
    <property type="match status" value="2"/>
</dbReference>
<dbReference type="AlphaFoldDB" id="A0AA86SGN6"/>
<proteinExistence type="inferred from homology"/>
<sequence length="233" mass="26733">MTQASGLILNTFDQLEAPIISKLTTIFPKVYTIGPLHTLIKTQIADNSSLSLHLRKEDKSCITWLDQQKDKSVLYVSFGTLAKVSSEQLLEFWHGLVASLKPFLWVIRKDLIIREGGLGHNNVPMELELRTKEREGLWWIGHPKKRFWLILQWTINSRCVSAQWRIGIDMNGTCDRLVVEKMVKNVMENQSRLTSFAYEIAKQAHDSVKENGSSLQSVENLIKDIKSMKVIRN</sequence>
<organism evidence="2 3">
    <name type="scientific">Sphenostylis stenocarpa</name>
    <dbReference type="NCBI Taxonomy" id="92480"/>
    <lineage>
        <taxon>Eukaryota</taxon>
        <taxon>Viridiplantae</taxon>
        <taxon>Streptophyta</taxon>
        <taxon>Embryophyta</taxon>
        <taxon>Tracheophyta</taxon>
        <taxon>Spermatophyta</taxon>
        <taxon>Magnoliopsida</taxon>
        <taxon>eudicotyledons</taxon>
        <taxon>Gunneridae</taxon>
        <taxon>Pentapetalae</taxon>
        <taxon>rosids</taxon>
        <taxon>fabids</taxon>
        <taxon>Fabales</taxon>
        <taxon>Fabaceae</taxon>
        <taxon>Papilionoideae</taxon>
        <taxon>50 kb inversion clade</taxon>
        <taxon>NPAAA clade</taxon>
        <taxon>indigoferoid/millettioid clade</taxon>
        <taxon>Phaseoleae</taxon>
        <taxon>Sphenostylis</taxon>
    </lineage>
</organism>
<dbReference type="GO" id="GO:0080043">
    <property type="term" value="F:quercetin 3-O-glucosyltransferase activity"/>
    <property type="evidence" value="ECO:0007669"/>
    <property type="project" value="TreeGrafter"/>
</dbReference>
<dbReference type="GO" id="GO:0080044">
    <property type="term" value="F:quercetin 7-O-glucosyltransferase activity"/>
    <property type="evidence" value="ECO:0007669"/>
    <property type="project" value="TreeGrafter"/>
</dbReference>
<keyword evidence="3" id="KW-1185">Reference proteome</keyword>
<dbReference type="Gramene" id="rna-AYBTSS11_LOCUS13605">
    <property type="protein sequence ID" value="CAJ1949206.1"/>
    <property type="gene ID" value="gene-AYBTSS11_LOCUS13605"/>
</dbReference>
<protein>
    <submittedName>
        <fullName evidence="2">Uncharacterized protein</fullName>
    </submittedName>
</protein>
<dbReference type="PANTHER" id="PTHR11926:SF1392">
    <property type="entry name" value="GLYCOSYLTRANSFERASE"/>
    <property type="match status" value="1"/>
</dbReference>
<reference evidence="2" key="1">
    <citation type="submission" date="2023-10" db="EMBL/GenBank/DDBJ databases">
        <authorList>
            <person name="Domelevo Entfellner J.-B."/>
        </authorList>
    </citation>
    <scope>NUCLEOTIDE SEQUENCE</scope>
</reference>
<comment type="similarity">
    <text evidence="1">Belongs to the UDP-glycosyltransferase family.</text>
</comment>
<evidence type="ECO:0000313" key="3">
    <source>
        <dbReference type="Proteomes" id="UP001189624"/>
    </source>
</evidence>
<evidence type="ECO:0000313" key="2">
    <source>
        <dbReference type="EMBL" id="CAJ1949206.1"/>
    </source>
</evidence>
<dbReference type="EMBL" id="OY731401">
    <property type="protein sequence ID" value="CAJ1949206.1"/>
    <property type="molecule type" value="Genomic_DNA"/>
</dbReference>
<dbReference type="PANTHER" id="PTHR11926">
    <property type="entry name" value="GLUCOSYL/GLUCURONOSYL TRANSFERASES"/>
    <property type="match status" value="1"/>
</dbReference>